<dbReference type="AlphaFoldDB" id="A0A1D1VL67"/>
<comment type="catalytic activity">
    <reaction evidence="1 7">
        <text>alpha,alpha-trehalose + H2O = alpha-D-glucose + beta-D-glucose</text>
        <dbReference type="Rhea" id="RHEA:32675"/>
        <dbReference type="ChEBI" id="CHEBI:15377"/>
        <dbReference type="ChEBI" id="CHEBI:15903"/>
        <dbReference type="ChEBI" id="CHEBI:16551"/>
        <dbReference type="ChEBI" id="CHEBI:17925"/>
        <dbReference type="EC" id="3.2.1.28"/>
    </reaction>
</comment>
<keyword evidence="6 7" id="KW-0326">Glycosidase</keyword>
<dbReference type="PRINTS" id="PR00744">
    <property type="entry name" value="GLHYDRLASE37"/>
</dbReference>
<reference evidence="8 9" key="1">
    <citation type="journal article" date="2016" name="Nat. Commun.">
        <title>Extremotolerant tardigrade genome and improved radiotolerance of human cultured cells by tardigrade-unique protein.</title>
        <authorList>
            <person name="Hashimoto T."/>
            <person name="Horikawa D.D."/>
            <person name="Saito Y."/>
            <person name="Kuwahara H."/>
            <person name="Kozuka-Hata H."/>
            <person name="Shin-I T."/>
            <person name="Minakuchi Y."/>
            <person name="Ohishi K."/>
            <person name="Motoyama A."/>
            <person name="Aizu T."/>
            <person name="Enomoto A."/>
            <person name="Kondo K."/>
            <person name="Tanaka S."/>
            <person name="Hara Y."/>
            <person name="Koshikawa S."/>
            <person name="Sagara H."/>
            <person name="Miura T."/>
            <person name="Yokobori S."/>
            <person name="Miyagawa K."/>
            <person name="Suzuki Y."/>
            <person name="Kubo T."/>
            <person name="Oyama M."/>
            <person name="Kohara Y."/>
            <person name="Fujiyama A."/>
            <person name="Arakawa K."/>
            <person name="Katayama T."/>
            <person name="Toyoda A."/>
            <person name="Kunieda T."/>
        </authorList>
    </citation>
    <scope>NUCLEOTIDE SEQUENCE [LARGE SCALE GENOMIC DNA]</scope>
    <source>
        <strain evidence="8 9">YOKOZUNA-1</strain>
    </source>
</reference>
<comment type="similarity">
    <text evidence="2 7">Belongs to the glycosyl hydrolase 37 family.</text>
</comment>
<dbReference type="InterPro" id="IPR001661">
    <property type="entry name" value="Glyco_hydro_37"/>
</dbReference>
<evidence type="ECO:0000256" key="6">
    <source>
        <dbReference type="ARBA" id="ARBA00023295"/>
    </source>
</evidence>
<dbReference type="PANTHER" id="PTHR23403:SF1">
    <property type="entry name" value="TREHALASE"/>
    <property type="match status" value="1"/>
</dbReference>
<keyword evidence="5 7" id="KW-0378">Hydrolase</keyword>
<sequence length="593" mass="67651">MAAVVETASPVQVFASESKDACLDDDGLPCSSLVYGYGPLLEAVQMLSVYLDSKSFVDKPLKNREIDAVLADFEELKSREQLTNENVKDFVNQNFLPIGSELVEYRPPDWKSVENGGLPLIKEIEDEELKKFAELIHNKWETLGRVFQPWVSDQPTHNSLIPVPYPFIIPGGRFREIYYWDSFWIIQGLLVSGMHVTARGMILNCVALINRFGHVPNGNRIYYMKRSQPPFLALMVDAYRLHRNVPEDDRASIISEVLPALEREHAFWMKKRAVSVTTSEGETFTLNVYRGGIRCPRPESYREDKEHAHHLDGLRTPADFFTNVAAGCESGWDFSTRWLDDPLTSDFGTIRTEDIVPVDLNAYIYTQEYLLSEFYELTGNMEKSKYYADLATERADAIQAVFWNDEKKMWRDYDLKHGRQREEFYIAHVAPLFARCRGSKVDVTETGFMLEVIVSEDIQKVTSYLGGFPCSFIEYVRPTCQWDYPNAWPPMQMMLIESFAANPDLRSAVIAWAQKWLNVVYSGFKGSGYFYEKYDVNNPGAYGGGGEYVVQEGFGWTNGGILRLLELFPTELTAGDVAVGMRRGTSFSKVNLH</sequence>
<dbReference type="OrthoDB" id="3542292at2759"/>
<evidence type="ECO:0000256" key="4">
    <source>
        <dbReference type="ARBA" id="ARBA00019905"/>
    </source>
</evidence>
<dbReference type="STRING" id="947166.A0A1D1VL67"/>
<dbReference type="EC" id="3.2.1.28" evidence="3 7"/>
<dbReference type="InterPro" id="IPR018232">
    <property type="entry name" value="Glyco_hydro_37_CS"/>
</dbReference>
<organism evidence="8 9">
    <name type="scientific">Ramazzottius varieornatus</name>
    <name type="common">Water bear</name>
    <name type="synonym">Tardigrade</name>
    <dbReference type="NCBI Taxonomy" id="947166"/>
    <lineage>
        <taxon>Eukaryota</taxon>
        <taxon>Metazoa</taxon>
        <taxon>Ecdysozoa</taxon>
        <taxon>Tardigrada</taxon>
        <taxon>Eutardigrada</taxon>
        <taxon>Parachela</taxon>
        <taxon>Hypsibioidea</taxon>
        <taxon>Ramazzottiidae</taxon>
        <taxon>Ramazzottius</taxon>
    </lineage>
</organism>
<evidence type="ECO:0000313" key="9">
    <source>
        <dbReference type="Proteomes" id="UP000186922"/>
    </source>
</evidence>
<comment type="caution">
    <text evidence="8">The sequence shown here is derived from an EMBL/GenBank/DDBJ whole genome shotgun (WGS) entry which is preliminary data.</text>
</comment>
<gene>
    <name evidence="8" type="primary">RvY_10250-1</name>
    <name evidence="8" type="synonym">RvY_10250.1</name>
    <name evidence="8" type="ORF">RvY_10250</name>
</gene>
<evidence type="ECO:0000313" key="8">
    <source>
        <dbReference type="EMBL" id="GAU99218.1"/>
    </source>
</evidence>
<dbReference type="GO" id="GO:0005993">
    <property type="term" value="P:trehalose catabolic process"/>
    <property type="evidence" value="ECO:0007669"/>
    <property type="project" value="TreeGrafter"/>
</dbReference>
<dbReference type="InterPro" id="IPR008928">
    <property type="entry name" value="6-hairpin_glycosidase_sf"/>
</dbReference>
<dbReference type="PANTHER" id="PTHR23403">
    <property type="entry name" value="TREHALASE"/>
    <property type="match status" value="1"/>
</dbReference>
<evidence type="ECO:0000256" key="7">
    <source>
        <dbReference type="RuleBase" id="RU361180"/>
    </source>
</evidence>
<evidence type="ECO:0000256" key="2">
    <source>
        <dbReference type="ARBA" id="ARBA00005615"/>
    </source>
</evidence>
<evidence type="ECO:0000256" key="1">
    <source>
        <dbReference type="ARBA" id="ARBA00001576"/>
    </source>
</evidence>
<proteinExistence type="inferred from homology"/>
<dbReference type="EMBL" id="BDGG01000005">
    <property type="protein sequence ID" value="GAU99218.1"/>
    <property type="molecule type" value="Genomic_DNA"/>
</dbReference>
<evidence type="ECO:0000256" key="5">
    <source>
        <dbReference type="ARBA" id="ARBA00022801"/>
    </source>
</evidence>
<evidence type="ECO:0000256" key="3">
    <source>
        <dbReference type="ARBA" id="ARBA00012757"/>
    </source>
</evidence>
<dbReference type="Gene3D" id="1.50.10.10">
    <property type="match status" value="1"/>
</dbReference>
<keyword evidence="9" id="KW-1185">Reference proteome</keyword>
<dbReference type="GO" id="GO:0004555">
    <property type="term" value="F:alpha,alpha-trehalase activity"/>
    <property type="evidence" value="ECO:0007669"/>
    <property type="project" value="UniProtKB-EC"/>
</dbReference>
<name>A0A1D1VL67_RAMVA</name>
<accession>A0A1D1VL67</accession>
<dbReference type="Proteomes" id="UP000186922">
    <property type="component" value="Unassembled WGS sequence"/>
</dbReference>
<dbReference type="SUPFAM" id="SSF48208">
    <property type="entry name" value="Six-hairpin glycosidases"/>
    <property type="match status" value="1"/>
</dbReference>
<protein>
    <recommendedName>
        <fullName evidence="4 7">Trehalase</fullName>
        <ecNumber evidence="3 7">3.2.1.28</ecNumber>
    </recommendedName>
    <alternativeName>
        <fullName evidence="7">Alpha-trehalose glucohydrolase</fullName>
    </alternativeName>
</protein>
<dbReference type="PROSITE" id="PS00928">
    <property type="entry name" value="TREHALASE_2"/>
    <property type="match status" value="1"/>
</dbReference>
<dbReference type="InterPro" id="IPR012341">
    <property type="entry name" value="6hp_glycosidase-like_sf"/>
</dbReference>
<dbReference type="Pfam" id="PF01204">
    <property type="entry name" value="Trehalase"/>
    <property type="match status" value="1"/>
</dbReference>